<dbReference type="GO" id="GO:0050163">
    <property type="term" value="F:oxaloacetate tautomerase activity"/>
    <property type="evidence" value="ECO:0007669"/>
    <property type="project" value="UniProtKB-ARBA"/>
</dbReference>
<proteinExistence type="inferred from homology"/>
<dbReference type="InterPro" id="IPR011234">
    <property type="entry name" value="Fumarylacetoacetase-like_C"/>
</dbReference>
<evidence type="ECO:0000256" key="2">
    <source>
        <dbReference type="ARBA" id="ARBA00022723"/>
    </source>
</evidence>
<evidence type="ECO:0000256" key="1">
    <source>
        <dbReference type="ARBA" id="ARBA00010211"/>
    </source>
</evidence>
<dbReference type="FunFam" id="3.90.850.10:FF:000002">
    <property type="entry name" value="2-hydroxyhepta-2,4-diene-1,7-dioate isomerase"/>
    <property type="match status" value="1"/>
</dbReference>
<dbReference type="GO" id="GO:0046872">
    <property type="term" value="F:metal ion binding"/>
    <property type="evidence" value="ECO:0007669"/>
    <property type="project" value="UniProtKB-KW"/>
</dbReference>
<dbReference type="SUPFAM" id="SSF56529">
    <property type="entry name" value="FAH"/>
    <property type="match status" value="1"/>
</dbReference>
<feature type="domain" description="Fumarylacetoacetase-like C-terminal" evidence="3">
    <location>
        <begin position="77"/>
        <end position="287"/>
    </location>
</feature>
<sequence length="289" mass="31638">MVWSRIVRFVDGSGKTTFGEPCIEQSDDLIPLLSKRELFAIKLLGDDPYSLERTNETARVERLVSVLQEKDIAVFKCIGLNYVKHITETGRKPPPFPSMFMKPAPAVAGFNDYIRVPPIAQDKNLDYEGELSVVIGKTGKNISKDEAISYVAGYVSSNDVSARTWQRDPEFAGGIPQWSFAKSFDTFAPLGPMLVSPAVVGAADQLTLETLVNGEVRQYTNTSDLQFDVAAIISFLSQGSTLQKGTVIMTGTPGGVALGMAEPKWLRNGDVVEVRIEHLGSCVNKIVYE</sequence>
<name>A0A7R8AVA4_9EURO</name>
<dbReference type="Proteomes" id="UP000654913">
    <property type="component" value="Chromosome 8"/>
</dbReference>
<dbReference type="GO" id="GO:0006107">
    <property type="term" value="P:oxaloacetate metabolic process"/>
    <property type="evidence" value="ECO:0007669"/>
    <property type="project" value="UniProtKB-ARBA"/>
</dbReference>
<comment type="similarity">
    <text evidence="1">Belongs to the FAH family.</text>
</comment>
<keyword evidence="2" id="KW-0479">Metal-binding</keyword>
<reference evidence="4" key="2">
    <citation type="submission" date="2021-02" db="EMBL/GenBank/DDBJ databases">
        <title>Aspergillus puulaauensis MK2 genome sequence.</title>
        <authorList>
            <person name="Futagami T."/>
            <person name="Mori K."/>
            <person name="Kadooka C."/>
            <person name="Tanaka T."/>
        </authorList>
    </citation>
    <scope>NUCLEOTIDE SEQUENCE</scope>
    <source>
        <strain evidence="4">MK2</strain>
    </source>
</reference>
<protein>
    <recommendedName>
        <fullName evidence="3">Fumarylacetoacetase-like C-terminal domain-containing protein</fullName>
    </recommendedName>
</protein>
<accession>A0A7R8AVA4</accession>
<dbReference type="InterPro" id="IPR036663">
    <property type="entry name" value="Fumarylacetoacetase_C_sf"/>
</dbReference>
<gene>
    <name evidence="4" type="ORF">APUU_80988A</name>
</gene>
<dbReference type="PANTHER" id="PTHR11820:SF100">
    <property type="entry name" value="FUMARYLACETOACETATE HYDROLASE FAMILY PROTEIN (AFU_ORTHOLOGUE AFUA_4G01490)"/>
    <property type="match status" value="1"/>
</dbReference>
<dbReference type="KEGG" id="apuu:APUU_80988A"/>
<dbReference type="PANTHER" id="PTHR11820">
    <property type="entry name" value="ACYLPYRUVASE"/>
    <property type="match status" value="1"/>
</dbReference>
<evidence type="ECO:0000313" key="4">
    <source>
        <dbReference type="EMBL" id="BCS30685.1"/>
    </source>
</evidence>
<keyword evidence="5" id="KW-1185">Reference proteome</keyword>
<dbReference type="RefSeq" id="XP_041562871.1">
    <property type="nucleotide sequence ID" value="XM_041697330.1"/>
</dbReference>
<dbReference type="AlphaFoldDB" id="A0A7R8AVA4"/>
<dbReference type="GeneID" id="64980682"/>
<dbReference type="Pfam" id="PF01557">
    <property type="entry name" value="FAA_hydrolase"/>
    <property type="match status" value="1"/>
</dbReference>
<dbReference type="EMBL" id="AP024450">
    <property type="protein sequence ID" value="BCS30685.1"/>
    <property type="molecule type" value="Genomic_DNA"/>
</dbReference>
<organism evidence="4 5">
    <name type="scientific">Aspergillus puulaauensis</name>
    <dbReference type="NCBI Taxonomy" id="1220207"/>
    <lineage>
        <taxon>Eukaryota</taxon>
        <taxon>Fungi</taxon>
        <taxon>Dikarya</taxon>
        <taxon>Ascomycota</taxon>
        <taxon>Pezizomycotina</taxon>
        <taxon>Eurotiomycetes</taxon>
        <taxon>Eurotiomycetidae</taxon>
        <taxon>Eurotiales</taxon>
        <taxon>Aspergillaceae</taxon>
        <taxon>Aspergillus</taxon>
    </lineage>
</organism>
<reference evidence="4" key="1">
    <citation type="submission" date="2021-01" db="EMBL/GenBank/DDBJ databases">
        <authorList>
            <consortium name="Aspergillus puulaauensis MK2 genome sequencing consortium"/>
            <person name="Kazuki M."/>
            <person name="Futagami T."/>
        </authorList>
    </citation>
    <scope>NUCLEOTIDE SEQUENCE</scope>
    <source>
        <strain evidence="4">MK2</strain>
    </source>
</reference>
<dbReference type="Gene3D" id="3.90.850.10">
    <property type="entry name" value="Fumarylacetoacetase-like, C-terminal domain"/>
    <property type="match status" value="1"/>
</dbReference>
<evidence type="ECO:0000259" key="3">
    <source>
        <dbReference type="Pfam" id="PF01557"/>
    </source>
</evidence>
<evidence type="ECO:0000313" key="5">
    <source>
        <dbReference type="Proteomes" id="UP000654913"/>
    </source>
</evidence>
<dbReference type="OrthoDB" id="411064at2759"/>